<dbReference type="InterPro" id="IPR006426">
    <property type="entry name" value="Asn_synth_AEB"/>
</dbReference>
<reference evidence="11 12" key="1">
    <citation type="journal article" date="2016" name="Environ. Microbiol.">
        <title>Genomic resolution of a cold subsurface aquifer community provides metabolic insights for novel microbes adapted to high CO concentrations.</title>
        <authorList>
            <person name="Probst A.J."/>
            <person name="Castelle C.J."/>
            <person name="Singh A."/>
            <person name="Brown C.T."/>
            <person name="Anantharaman K."/>
            <person name="Sharon I."/>
            <person name="Hug L.A."/>
            <person name="Burstein D."/>
            <person name="Emerson J.B."/>
            <person name="Thomas B.C."/>
            <person name="Banfield J.F."/>
        </authorList>
    </citation>
    <scope>NUCLEOTIDE SEQUENCE [LARGE SCALE GENOMIC DNA]</scope>
    <source>
        <strain evidence="11">CG1_02_38_46</strain>
    </source>
</reference>
<accession>A0A1J4SCW9</accession>
<keyword evidence="6 8" id="KW-0315">Glutamine amidotransferase</keyword>
<dbReference type="PIRSF" id="PIRSF001589">
    <property type="entry name" value="Asn_synthetase_glu-h"/>
    <property type="match status" value="1"/>
</dbReference>
<dbReference type="InterPro" id="IPR014729">
    <property type="entry name" value="Rossmann-like_a/b/a_fold"/>
</dbReference>
<dbReference type="PROSITE" id="PS51278">
    <property type="entry name" value="GATASE_TYPE_2"/>
    <property type="match status" value="1"/>
</dbReference>
<comment type="pathway">
    <text evidence="1">Amino-acid biosynthesis; L-asparagine biosynthesis; L-asparagine from L-aspartate (L-Gln route): step 1/1.</text>
</comment>
<evidence type="ECO:0000256" key="9">
    <source>
        <dbReference type="PIRSR" id="PIRSR001589-2"/>
    </source>
</evidence>
<dbReference type="Gene3D" id="3.60.20.10">
    <property type="entry name" value="Glutamine Phosphoribosylpyrophosphate, subunit 1, domain 1"/>
    <property type="match status" value="1"/>
</dbReference>
<protein>
    <recommendedName>
        <fullName evidence="3">asparagine synthase (glutamine-hydrolyzing)</fullName>
        <ecNumber evidence="3">6.3.5.4</ecNumber>
    </recommendedName>
</protein>
<name>A0A1J4SCW9_9BACT</name>
<comment type="catalytic activity">
    <reaction evidence="7">
        <text>L-aspartate + L-glutamine + ATP + H2O = L-asparagine + L-glutamate + AMP + diphosphate + H(+)</text>
        <dbReference type="Rhea" id="RHEA:12228"/>
        <dbReference type="ChEBI" id="CHEBI:15377"/>
        <dbReference type="ChEBI" id="CHEBI:15378"/>
        <dbReference type="ChEBI" id="CHEBI:29985"/>
        <dbReference type="ChEBI" id="CHEBI:29991"/>
        <dbReference type="ChEBI" id="CHEBI:30616"/>
        <dbReference type="ChEBI" id="CHEBI:33019"/>
        <dbReference type="ChEBI" id="CHEBI:58048"/>
        <dbReference type="ChEBI" id="CHEBI:58359"/>
        <dbReference type="ChEBI" id="CHEBI:456215"/>
        <dbReference type="EC" id="6.3.5.4"/>
    </reaction>
</comment>
<dbReference type="NCBIfam" id="TIGR01536">
    <property type="entry name" value="asn_synth_AEB"/>
    <property type="match status" value="1"/>
</dbReference>
<evidence type="ECO:0000313" key="11">
    <source>
        <dbReference type="EMBL" id="OIN97239.1"/>
    </source>
</evidence>
<gene>
    <name evidence="11" type="ORF">AUJ66_03965</name>
</gene>
<keyword evidence="4 9" id="KW-0547">Nucleotide-binding</keyword>
<dbReference type="GO" id="GO:0006529">
    <property type="term" value="P:asparagine biosynthetic process"/>
    <property type="evidence" value="ECO:0007669"/>
    <property type="project" value="UniProtKB-KW"/>
</dbReference>
<feature type="binding site" evidence="9">
    <location>
        <position position="291"/>
    </location>
    <ligand>
        <name>ATP</name>
        <dbReference type="ChEBI" id="CHEBI:30616"/>
    </ligand>
</feature>
<feature type="binding site" evidence="9">
    <location>
        <position position="100"/>
    </location>
    <ligand>
        <name>L-glutamine</name>
        <dbReference type="ChEBI" id="CHEBI:58359"/>
    </ligand>
</feature>
<evidence type="ECO:0000256" key="7">
    <source>
        <dbReference type="ARBA" id="ARBA00048741"/>
    </source>
</evidence>
<proteinExistence type="inferred from homology"/>
<dbReference type="Proteomes" id="UP000182278">
    <property type="component" value="Unassembled WGS sequence"/>
</dbReference>
<evidence type="ECO:0000256" key="6">
    <source>
        <dbReference type="ARBA" id="ARBA00022962"/>
    </source>
</evidence>
<dbReference type="EMBL" id="MNUO01000057">
    <property type="protein sequence ID" value="OIN97239.1"/>
    <property type="molecule type" value="Genomic_DNA"/>
</dbReference>
<organism evidence="11 12">
    <name type="scientific">Candidatus Desantisbacteria bacterium CG1_02_38_46</name>
    <dbReference type="NCBI Taxonomy" id="1817893"/>
    <lineage>
        <taxon>Bacteria</taxon>
        <taxon>Candidatus Desantisiibacteriota</taxon>
    </lineage>
</organism>
<keyword evidence="8" id="KW-0028">Amino-acid biosynthesis</keyword>
<dbReference type="PANTHER" id="PTHR43284:SF1">
    <property type="entry name" value="ASPARAGINE SYNTHETASE"/>
    <property type="match status" value="1"/>
</dbReference>
<dbReference type="InterPro" id="IPR051786">
    <property type="entry name" value="ASN_synthetase/amidase"/>
</dbReference>
<feature type="domain" description="Glutamine amidotransferase type-2" evidence="10">
    <location>
        <begin position="2"/>
        <end position="213"/>
    </location>
</feature>
<keyword evidence="8" id="KW-0061">Asparagine biosynthesis</keyword>
<dbReference type="SUPFAM" id="SSF52402">
    <property type="entry name" value="Adenine nucleotide alpha hydrolases-like"/>
    <property type="match status" value="1"/>
</dbReference>
<dbReference type="Pfam" id="PF00733">
    <property type="entry name" value="Asn_synthase"/>
    <property type="match status" value="1"/>
</dbReference>
<dbReference type="InterPro" id="IPR029055">
    <property type="entry name" value="Ntn_hydrolases_N"/>
</dbReference>
<dbReference type="AlphaFoldDB" id="A0A1J4SCW9"/>
<evidence type="ECO:0000259" key="10">
    <source>
        <dbReference type="PROSITE" id="PS51278"/>
    </source>
</evidence>
<dbReference type="GO" id="GO:0004066">
    <property type="term" value="F:asparagine synthase (glutamine-hydrolyzing) activity"/>
    <property type="evidence" value="ECO:0007669"/>
    <property type="project" value="UniProtKB-EC"/>
</dbReference>
<dbReference type="InterPro" id="IPR001962">
    <property type="entry name" value="Asn_synthase"/>
</dbReference>
<evidence type="ECO:0000256" key="2">
    <source>
        <dbReference type="ARBA" id="ARBA00005752"/>
    </source>
</evidence>
<dbReference type="PANTHER" id="PTHR43284">
    <property type="entry name" value="ASPARAGINE SYNTHETASE (GLUTAMINE-HYDROLYZING)"/>
    <property type="match status" value="1"/>
</dbReference>
<feature type="active site" description="For GATase activity" evidence="8">
    <location>
        <position position="2"/>
    </location>
</feature>
<dbReference type="EC" id="6.3.5.4" evidence="3"/>
<keyword evidence="5 9" id="KW-0067">ATP-binding</keyword>
<sequence length="626" mass="73957">MCGIAGRINLDKSPVSIELLEKMATIMAHRGPDDQGIYLEKNVGLSHRRLSIIDLSSAGHQPMANEDKSIVIVHNGEVYNYLEIRKELEKKSYRFKSNTDTEVILRSYEEWGKDCLLKFNGMFAFCIWDKRNKELFLARDRYGIKPLYYYFQNNKFIFASEIKAILQNPEVKAKVDKFALLEYFTFQNIFSERTLFENMKLLPPGNYIKLKAETPSNFRQERWWDYDFREPELALSEEEYIEELNRLFKQAVKRQLIADVPIGSYLSGGIDSAAITSLAVKNIPYLPTFTVGFDLSSASGSELSFDEREKAEFLSHLYKTEHYEAILKAGDLERVMESLVWHLEDLRMGQSYPDYYAAKLASKFVKVILSGAGGDELFGGYPWRYYRAVVNDNFEDYIEKYYRYWQRLIPNRFMPSLFKPETWKTIKDYWTINVFREVMKEKEERIYGPEDYVNRSLYFEIKTFLSGLLLVEDKLSMAHSLEMRLPFLDNDLVDFAMKVPVRYKLRNLKKVVRLNENEPGPKTKKYFEKTRDGKLILRKLMNRYVPPEITNQVKQGFSAPDASWFKGESIDYIRNLLLNKKAKIFNYLQYNYVKKIIEEHSSGKVNHRLLIWSFLSFEWWLRKFMK</sequence>
<dbReference type="STRING" id="1817893.AUJ66_03965"/>
<dbReference type="GO" id="GO:0005829">
    <property type="term" value="C:cytosol"/>
    <property type="evidence" value="ECO:0007669"/>
    <property type="project" value="TreeGrafter"/>
</dbReference>
<dbReference type="InterPro" id="IPR017932">
    <property type="entry name" value="GATase_2_dom"/>
</dbReference>
<dbReference type="InterPro" id="IPR033738">
    <property type="entry name" value="AsnB_N"/>
</dbReference>
<dbReference type="CDD" id="cd00712">
    <property type="entry name" value="AsnB"/>
    <property type="match status" value="1"/>
</dbReference>
<dbReference type="Gene3D" id="3.40.50.620">
    <property type="entry name" value="HUPs"/>
    <property type="match status" value="1"/>
</dbReference>
<evidence type="ECO:0000256" key="8">
    <source>
        <dbReference type="PIRSR" id="PIRSR001589-1"/>
    </source>
</evidence>
<dbReference type="SUPFAM" id="SSF56235">
    <property type="entry name" value="N-terminal nucleophile aminohydrolases (Ntn hydrolases)"/>
    <property type="match status" value="1"/>
</dbReference>
<comment type="similarity">
    <text evidence="2">Belongs to the asparagine synthetase family.</text>
</comment>
<dbReference type="Pfam" id="PF13537">
    <property type="entry name" value="GATase_7"/>
    <property type="match status" value="1"/>
</dbReference>
<dbReference type="GO" id="GO:0005524">
    <property type="term" value="F:ATP binding"/>
    <property type="evidence" value="ECO:0007669"/>
    <property type="project" value="UniProtKB-KW"/>
</dbReference>
<evidence type="ECO:0000256" key="3">
    <source>
        <dbReference type="ARBA" id="ARBA00012737"/>
    </source>
</evidence>
<feature type="binding site" evidence="9">
    <location>
        <begin position="370"/>
        <end position="371"/>
    </location>
    <ligand>
        <name>ATP</name>
        <dbReference type="ChEBI" id="CHEBI:30616"/>
    </ligand>
</feature>
<comment type="caution">
    <text evidence="11">The sequence shown here is derived from an EMBL/GenBank/DDBJ whole genome shotgun (WGS) entry which is preliminary data.</text>
</comment>
<dbReference type="CDD" id="cd01991">
    <property type="entry name" value="Asn_synthase_B_C"/>
    <property type="match status" value="1"/>
</dbReference>
<evidence type="ECO:0000256" key="5">
    <source>
        <dbReference type="ARBA" id="ARBA00022840"/>
    </source>
</evidence>
<evidence type="ECO:0000313" key="12">
    <source>
        <dbReference type="Proteomes" id="UP000182278"/>
    </source>
</evidence>
<evidence type="ECO:0000256" key="1">
    <source>
        <dbReference type="ARBA" id="ARBA00005187"/>
    </source>
</evidence>
<evidence type="ECO:0000256" key="4">
    <source>
        <dbReference type="ARBA" id="ARBA00022741"/>
    </source>
</evidence>